<accession>A0A5Q0TFU5</accession>
<feature type="domain" description="Protein SirB1 N-terminal" evidence="2">
    <location>
        <begin position="32"/>
        <end position="191"/>
    </location>
</feature>
<dbReference type="SUPFAM" id="SSF48452">
    <property type="entry name" value="TPR-like"/>
    <property type="match status" value="1"/>
</dbReference>
<dbReference type="AlphaFoldDB" id="A0A5Q0TFU5"/>
<evidence type="ECO:0000259" key="2">
    <source>
        <dbReference type="Pfam" id="PF13369"/>
    </source>
</evidence>
<proteinExistence type="inferred from homology"/>
<dbReference type="PANTHER" id="PTHR31350:SF21">
    <property type="entry name" value="F-BOX ONLY PROTEIN 21"/>
    <property type="match status" value="1"/>
</dbReference>
<dbReference type="EMBL" id="CP045699">
    <property type="protein sequence ID" value="QGA65992.1"/>
    <property type="molecule type" value="Genomic_DNA"/>
</dbReference>
<dbReference type="Proteomes" id="UP000348942">
    <property type="component" value="Chromosome 1"/>
</dbReference>
<organism evidence="3 4">
    <name type="scientific">Vibrio algicola</name>
    <dbReference type="NCBI Taxonomy" id="2662262"/>
    <lineage>
        <taxon>Bacteria</taxon>
        <taxon>Pseudomonadati</taxon>
        <taxon>Pseudomonadota</taxon>
        <taxon>Gammaproteobacteria</taxon>
        <taxon>Vibrionales</taxon>
        <taxon>Vibrionaceae</taxon>
        <taxon>Vibrio</taxon>
    </lineage>
</organism>
<keyword evidence="4" id="KW-1185">Reference proteome</keyword>
<gene>
    <name evidence="3" type="ORF">GFB47_03380</name>
</gene>
<reference evidence="3 4" key="1">
    <citation type="submission" date="2019-10" db="EMBL/GenBank/DDBJ databases">
        <title>Vibrio sp. nov., isolated from Coralline algae surface.</title>
        <authorList>
            <person name="Geng Y."/>
            <person name="Zhang X."/>
        </authorList>
    </citation>
    <scope>NUCLEOTIDE SEQUENCE [LARGE SCALE GENOMIC DNA]</scope>
    <source>
        <strain evidence="3 4">SM1977</strain>
    </source>
</reference>
<name>A0A5Q0TFU5_9VIBR</name>
<comment type="similarity">
    <text evidence="1">Belongs to the UPF0162 family.</text>
</comment>
<evidence type="ECO:0000313" key="4">
    <source>
        <dbReference type="Proteomes" id="UP000348942"/>
    </source>
</evidence>
<evidence type="ECO:0000313" key="3">
    <source>
        <dbReference type="EMBL" id="QGA65992.1"/>
    </source>
</evidence>
<evidence type="ECO:0000256" key="1">
    <source>
        <dbReference type="ARBA" id="ARBA00007100"/>
    </source>
</evidence>
<dbReference type="Pfam" id="PF13371">
    <property type="entry name" value="TPR_9"/>
    <property type="match status" value="1"/>
</dbReference>
<dbReference type="PANTHER" id="PTHR31350">
    <property type="entry name" value="SI:DKEY-261L7.2"/>
    <property type="match status" value="1"/>
</dbReference>
<dbReference type="Pfam" id="PF13369">
    <property type="entry name" value="Transglut_core2"/>
    <property type="match status" value="1"/>
</dbReference>
<dbReference type="InterPro" id="IPR032698">
    <property type="entry name" value="SirB1_N"/>
</dbReference>
<protein>
    <submittedName>
        <fullName evidence="3">Tetratricopeptide repeat protein</fullName>
    </submittedName>
</protein>
<sequence>MPLFEQDLDEVSLLEGAIELNSLIKPTSDIQWVKSHLDEMLAELELALINVGDSSDTSIQQQKQQFAAFIEYFYHQWQFKGDHETFFDSQNTFIESVLKRRKGIPVSLGALLLYFGEKLGFPIEGVMFPSQFIVKVNWNGETSLYINPFNGEYLTKQVLRAWLIGYDGPLARIKPQDLATTDNPAVLGRWLAVTKGSLMHENDFATALECSNIALSFSPDDPFEIRDRGFIYQQLDCLHMAAEDFQYFIDNCPEDPSAEVLKVQVSLLNRGQITLH</sequence>
<dbReference type="InterPro" id="IPR011990">
    <property type="entry name" value="TPR-like_helical_dom_sf"/>
</dbReference>